<dbReference type="Proteomes" id="UP000607653">
    <property type="component" value="Unassembled WGS sequence"/>
</dbReference>
<accession>A0A822Z7R6</accession>
<name>A0A822Z7R6_NELNU</name>
<organism evidence="1 2">
    <name type="scientific">Nelumbo nucifera</name>
    <name type="common">Sacred lotus</name>
    <dbReference type="NCBI Taxonomy" id="4432"/>
    <lineage>
        <taxon>Eukaryota</taxon>
        <taxon>Viridiplantae</taxon>
        <taxon>Streptophyta</taxon>
        <taxon>Embryophyta</taxon>
        <taxon>Tracheophyta</taxon>
        <taxon>Spermatophyta</taxon>
        <taxon>Magnoliopsida</taxon>
        <taxon>Proteales</taxon>
        <taxon>Nelumbonaceae</taxon>
        <taxon>Nelumbo</taxon>
    </lineage>
</organism>
<comment type="caution">
    <text evidence="1">The sequence shown here is derived from an EMBL/GenBank/DDBJ whole genome shotgun (WGS) entry which is preliminary data.</text>
</comment>
<keyword evidence="2" id="KW-1185">Reference proteome</keyword>
<dbReference type="AlphaFoldDB" id="A0A822Z7R6"/>
<dbReference type="EMBL" id="DUZY01000006">
    <property type="protein sequence ID" value="DAD42454.1"/>
    <property type="molecule type" value="Genomic_DNA"/>
</dbReference>
<evidence type="ECO:0000313" key="1">
    <source>
        <dbReference type="EMBL" id="DAD42454.1"/>
    </source>
</evidence>
<evidence type="ECO:0000313" key="2">
    <source>
        <dbReference type="Proteomes" id="UP000607653"/>
    </source>
</evidence>
<sequence length="32" mass="3740">MSIQEGLVIRSKQLSTLTRRPLLNMSRDLGYY</sequence>
<protein>
    <submittedName>
        <fullName evidence="1">Uncharacterized protein</fullName>
    </submittedName>
</protein>
<gene>
    <name evidence="1" type="ORF">HUJ06_000684</name>
</gene>
<proteinExistence type="predicted"/>
<reference evidence="1 2" key="1">
    <citation type="journal article" date="2020" name="Mol. Biol. Evol.">
        <title>Distinct Expression and Methylation Patterns for Genes with Different Fates following a Single Whole-Genome Duplication in Flowering Plants.</title>
        <authorList>
            <person name="Shi T."/>
            <person name="Rahmani R.S."/>
            <person name="Gugger P.F."/>
            <person name="Wang M."/>
            <person name="Li H."/>
            <person name="Zhang Y."/>
            <person name="Li Z."/>
            <person name="Wang Q."/>
            <person name="Van de Peer Y."/>
            <person name="Marchal K."/>
            <person name="Chen J."/>
        </authorList>
    </citation>
    <scope>NUCLEOTIDE SEQUENCE [LARGE SCALE GENOMIC DNA]</scope>
    <source>
        <tissue evidence="1">Leaf</tissue>
    </source>
</reference>